<dbReference type="Proteomes" id="UP001063166">
    <property type="component" value="Unassembled WGS sequence"/>
</dbReference>
<feature type="transmembrane region" description="Helical" evidence="2">
    <location>
        <begin position="48"/>
        <end position="66"/>
    </location>
</feature>
<keyword evidence="2" id="KW-0472">Membrane</keyword>
<keyword evidence="2" id="KW-1133">Transmembrane helix</keyword>
<keyword evidence="2" id="KW-0812">Transmembrane</keyword>
<feature type="region of interest" description="Disordered" evidence="1">
    <location>
        <begin position="1"/>
        <end position="23"/>
    </location>
</feature>
<keyword evidence="4" id="KW-1185">Reference proteome</keyword>
<comment type="caution">
    <text evidence="3">The sequence shown here is derived from an EMBL/GenBank/DDBJ whole genome shotgun (WGS) entry which is preliminary data.</text>
</comment>
<evidence type="ECO:0000256" key="1">
    <source>
        <dbReference type="SAM" id="MobiDB-lite"/>
    </source>
</evidence>
<evidence type="ECO:0000256" key="2">
    <source>
        <dbReference type="SAM" id="Phobius"/>
    </source>
</evidence>
<reference evidence="3" key="1">
    <citation type="submission" date="2022-07" db="EMBL/GenBank/DDBJ databases">
        <title>The genome of Lyophyllum shimeji provides insight into the initial evolution of ectomycorrhizal fungal genome.</title>
        <authorList>
            <person name="Kobayashi Y."/>
            <person name="Shibata T."/>
            <person name="Hirakawa H."/>
            <person name="Shigenobu S."/>
            <person name="Nishiyama T."/>
            <person name="Yamada A."/>
            <person name="Hasebe M."/>
            <person name="Kawaguchi M."/>
        </authorList>
    </citation>
    <scope>NUCLEOTIDE SEQUENCE</scope>
    <source>
        <strain evidence="3">AT787</strain>
    </source>
</reference>
<sequence length="93" mass="10774">MTPHAFRLPNRDSSATGQKLRSSAGRFDCYPREIDFFTGLVPLTRWDFAAYAFLLRVCYYALYYGLRRRSTIFSFTCPEFVPSISRAFTPSHS</sequence>
<gene>
    <name evidence="3" type="ORF">LshimejAT787_1200130</name>
</gene>
<organism evidence="3 4">
    <name type="scientific">Lyophyllum shimeji</name>
    <name type="common">Hon-shimeji</name>
    <name type="synonym">Tricholoma shimeji</name>
    <dbReference type="NCBI Taxonomy" id="47721"/>
    <lineage>
        <taxon>Eukaryota</taxon>
        <taxon>Fungi</taxon>
        <taxon>Dikarya</taxon>
        <taxon>Basidiomycota</taxon>
        <taxon>Agaricomycotina</taxon>
        <taxon>Agaricomycetes</taxon>
        <taxon>Agaricomycetidae</taxon>
        <taxon>Agaricales</taxon>
        <taxon>Tricholomatineae</taxon>
        <taxon>Lyophyllaceae</taxon>
        <taxon>Lyophyllum</taxon>
    </lineage>
</organism>
<accession>A0A9P3UPB6</accession>
<evidence type="ECO:0000313" key="3">
    <source>
        <dbReference type="EMBL" id="GLB42564.1"/>
    </source>
</evidence>
<protein>
    <submittedName>
        <fullName evidence="3">Uncharacterized protein</fullName>
    </submittedName>
</protein>
<evidence type="ECO:0000313" key="4">
    <source>
        <dbReference type="Proteomes" id="UP001063166"/>
    </source>
</evidence>
<dbReference type="EMBL" id="BRPK01000012">
    <property type="protein sequence ID" value="GLB42564.1"/>
    <property type="molecule type" value="Genomic_DNA"/>
</dbReference>
<dbReference type="AlphaFoldDB" id="A0A9P3UPB6"/>
<proteinExistence type="predicted"/>
<feature type="compositionally biased region" description="Polar residues" evidence="1">
    <location>
        <begin position="11"/>
        <end position="21"/>
    </location>
</feature>
<name>A0A9P3UPB6_LYOSH</name>